<dbReference type="AlphaFoldDB" id="A0A0W0ZGW7"/>
<organism evidence="1 2">
    <name type="scientific">Legionella steelei</name>
    <dbReference type="NCBI Taxonomy" id="947033"/>
    <lineage>
        <taxon>Bacteria</taxon>
        <taxon>Pseudomonadati</taxon>
        <taxon>Pseudomonadota</taxon>
        <taxon>Gammaproteobacteria</taxon>
        <taxon>Legionellales</taxon>
        <taxon>Legionellaceae</taxon>
        <taxon>Legionella</taxon>
    </lineage>
</organism>
<dbReference type="Proteomes" id="UP000054926">
    <property type="component" value="Unassembled WGS sequence"/>
</dbReference>
<gene>
    <name evidence="1" type="ORF">Lste_1407</name>
</gene>
<sequence>MYSKDKEQQPKPQQAKTEYQIGVCVKETNQENGPGHVTAMLIKKKEGQTQIHTTSFYPGLLGSIVNGLSFGSIPVLGQLAKDHVQDVQEADHVLITSVPEEQFKKAVEGYTEFSEDVKSGHRLYSVFGKANPLAQGFKKIVKGASGAQLVVEKHKQEMGCYPPEDMCGIHVFDNDHPKVPKMRVDNCASSVTHILQSAGYSFDNPTIPTFFTSELTKHGFAKVDKDEFMKEHCSDHKM</sequence>
<accession>A0A0W0ZGW7</accession>
<dbReference type="OrthoDB" id="5647926at2"/>
<keyword evidence="2" id="KW-1185">Reference proteome</keyword>
<dbReference type="EMBL" id="LNYY01000019">
    <property type="protein sequence ID" value="KTD68249.1"/>
    <property type="molecule type" value="Genomic_DNA"/>
</dbReference>
<comment type="caution">
    <text evidence="1">The sequence shown here is derived from an EMBL/GenBank/DDBJ whole genome shotgun (WGS) entry which is preliminary data.</text>
</comment>
<evidence type="ECO:0000313" key="1">
    <source>
        <dbReference type="EMBL" id="KTD68249.1"/>
    </source>
</evidence>
<protein>
    <submittedName>
        <fullName evidence="1">Uncharacterized protein</fullName>
    </submittedName>
</protein>
<dbReference type="PATRIC" id="fig|947033.5.peg.1498"/>
<evidence type="ECO:0000313" key="2">
    <source>
        <dbReference type="Proteomes" id="UP000054926"/>
    </source>
</evidence>
<proteinExistence type="predicted"/>
<reference evidence="1 2" key="1">
    <citation type="submission" date="2015-11" db="EMBL/GenBank/DDBJ databases">
        <title>Genomic analysis of 38 Legionella species identifies large and diverse effector repertoires.</title>
        <authorList>
            <person name="Burstein D."/>
            <person name="Amaro F."/>
            <person name="Zusman T."/>
            <person name="Lifshitz Z."/>
            <person name="Cohen O."/>
            <person name="Gilbert J.A."/>
            <person name="Pupko T."/>
            <person name="Shuman H.A."/>
            <person name="Segal G."/>
        </authorList>
    </citation>
    <scope>NUCLEOTIDE SEQUENCE [LARGE SCALE GENOMIC DNA]</scope>
    <source>
        <strain evidence="1 2">IMVS3376</strain>
    </source>
</reference>
<dbReference type="RefSeq" id="WP_058510361.1">
    <property type="nucleotide sequence ID" value="NZ_DAIOMV010000001.1"/>
</dbReference>
<name>A0A0W0ZGW7_9GAMM</name>